<protein>
    <submittedName>
        <fullName evidence="3">Amidohydrolase family protein</fullName>
    </submittedName>
</protein>
<organism evidence="3 4">
    <name type="scientific">Microbacterium commune</name>
    <dbReference type="NCBI Taxonomy" id="2762219"/>
    <lineage>
        <taxon>Bacteria</taxon>
        <taxon>Bacillati</taxon>
        <taxon>Actinomycetota</taxon>
        <taxon>Actinomycetes</taxon>
        <taxon>Micrococcales</taxon>
        <taxon>Microbacteriaceae</taxon>
        <taxon>Microbacterium</taxon>
    </lineage>
</organism>
<dbReference type="InterPro" id="IPR032466">
    <property type="entry name" value="Metal_Hydrolase"/>
</dbReference>
<dbReference type="Pfam" id="PF04909">
    <property type="entry name" value="Amidohydro_2"/>
    <property type="match status" value="1"/>
</dbReference>
<dbReference type="InterPro" id="IPR052350">
    <property type="entry name" value="Metallo-dep_Lactonases"/>
</dbReference>
<evidence type="ECO:0000256" key="1">
    <source>
        <dbReference type="ARBA" id="ARBA00038310"/>
    </source>
</evidence>
<dbReference type="InterPro" id="IPR006680">
    <property type="entry name" value="Amidohydro-rel"/>
</dbReference>
<dbReference type="PANTHER" id="PTHR43569:SF2">
    <property type="entry name" value="AMIDOHYDROLASE-RELATED DOMAIN-CONTAINING PROTEIN"/>
    <property type="match status" value="1"/>
</dbReference>
<sequence length="292" mass="31552">MRVVDSHLHLWDPTVLHYPWLAGALDARYATAELLAAPIADAAEQIAVFVQAAAVEEQALDEVRWVDSIAPATGVFGIVADARLHRPQGLGDHLDALAEFDRVVGVRHLLQGEPDGFARTDVFIAGARELADRGLTFDACVRAHQIPDVIALADAVPGLPIVLDHLGKPALGTAAESLRPAADWARDLRLLAEHPNVHVKLSGLPAEADGVIDAARMVPFLDAAAEVFGEDRLMWGSDWPVSSVDTGDAAGDRYVSGGRDAWFRTARDWAAARGLDTDRVFWSNALAFYRIH</sequence>
<proteinExistence type="inferred from homology"/>
<reference evidence="3 4" key="1">
    <citation type="submission" date="2020-08" db="EMBL/GenBank/DDBJ databases">
        <title>A Genomic Blueprint of the Chicken Gut Microbiome.</title>
        <authorList>
            <person name="Gilroy R."/>
            <person name="Ravi A."/>
            <person name="Getino M."/>
            <person name="Pursley I."/>
            <person name="Horton D.L."/>
            <person name="Alikhan N.-F."/>
            <person name="Baker D."/>
            <person name="Gharbi K."/>
            <person name="Hall N."/>
            <person name="Watson M."/>
            <person name="Adriaenssens E.M."/>
            <person name="Foster-Nyarko E."/>
            <person name="Jarju S."/>
            <person name="Secka A."/>
            <person name="Antonio M."/>
            <person name="Oren A."/>
            <person name="Chaudhuri R."/>
            <person name="La Ragione R.M."/>
            <person name="Hildebrand F."/>
            <person name="Pallen M.J."/>
        </authorList>
    </citation>
    <scope>NUCLEOTIDE SEQUENCE [LARGE SCALE GENOMIC DNA]</scope>
    <source>
        <strain evidence="3 4">Re1</strain>
    </source>
</reference>
<evidence type="ECO:0000259" key="2">
    <source>
        <dbReference type="Pfam" id="PF04909"/>
    </source>
</evidence>
<name>A0ABR8W4T5_9MICO</name>
<feature type="domain" description="Amidohydrolase-related" evidence="2">
    <location>
        <begin position="4"/>
        <end position="291"/>
    </location>
</feature>
<comment type="caution">
    <text evidence="3">The sequence shown here is derived from an EMBL/GenBank/DDBJ whole genome shotgun (WGS) entry which is preliminary data.</text>
</comment>
<keyword evidence="4" id="KW-1185">Reference proteome</keyword>
<accession>A0ABR8W4T5</accession>
<evidence type="ECO:0000313" key="4">
    <source>
        <dbReference type="Proteomes" id="UP000611521"/>
    </source>
</evidence>
<dbReference type="RefSeq" id="WP_191712565.1">
    <property type="nucleotide sequence ID" value="NZ_JACSPX010000001.1"/>
</dbReference>
<gene>
    <name evidence="3" type="ORF">H9633_06890</name>
</gene>
<comment type="similarity">
    <text evidence="1">Belongs to the metallo-dependent hydrolases superfamily.</text>
</comment>
<dbReference type="EMBL" id="JACSPX010000001">
    <property type="protein sequence ID" value="MBD8012023.1"/>
    <property type="molecule type" value="Genomic_DNA"/>
</dbReference>
<dbReference type="SUPFAM" id="SSF51556">
    <property type="entry name" value="Metallo-dependent hydrolases"/>
    <property type="match status" value="1"/>
</dbReference>
<evidence type="ECO:0000313" key="3">
    <source>
        <dbReference type="EMBL" id="MBD8012023.1"/>
    </source>
</evidence>
<dbReference type="PANTHER" id="PTHR43569">
    <property type="entry name" value="AMIDOHYDROLASE"/>
    <property type="match status" value="1"/>
</dbReference>
<dbReference type="Gene3D" id="3.20.20.140">
    <property type="entry name" value="Metal-dependent hydrolases"/>
    <property type="match status" value="1"/>
</dbReference>
<dbReference type="Proteomes" id="UP000611521">
    <property type="component" value="Unassembled WGS sequence"/>
</dbReference>